<dbReference type="SUPFAM" id="SSF55961">
    <property type="entry name" value="Bet v1-like"/>
    <property type="match status" value="1"/>
</dbReference>
<dbReference type="InterPro" id="IPR019587">
    <property type="entry name" value="Polyketide_cyclase/dehydratase"/>
</dbReference>
<dbReference type="Gene3D" id="3.30.530.20">
    <property type="match status" value="1"/>
</dbReference>
<reference evidence="1 2" key="1">
    <citation type="submission" date="2024-02" db="EMBL/GenBank/DDBJ databases">
        <title>Lysinimicrobium sediminis NBRC 112286.</title>
        <authorList>
            <person name="Ichikawa N."/>
            <person name="Katano-Makiyama Y."/>
            <person name="Hidaka K."/>
        </authorList>
    </citation>
    <scope>NUCLEOTIDE SEQUENCE [LARGE SCALE GENOMIC DNA]</scope>
    <source>
        <strain evidence="1 2">NBRC 112286</strain>
    </source>
</reference>
<dbReference type="CDD" id="cd07814">
    <property type="entry name" value="SRPBCC_CalC_Aha1-like"/>
    <property type="match status" value="1"/>
</dbReference>
<accession>A0ABP9WI02</accession>
<evidence type="ECO:0000313" key="1">
    <source>
        <dbReference type="EMBL" id="GAA5519460.1"/>
    </source>
</evidence>
<protein>
    <recommendedName>
        <fullName evidence="3">SRPBCC family protein</fullName>
    </recommendedName>
</protein>
<dbReference type="EMBL" id="BAABRR010000009">
    <property type="protein sequence ID" value="GAA5519460.1"/>
    <property type="molecule type" value="Genomic_DNA"/>
</dbReference>
<gene>
    <name evidence="1" type="ORF">Lsed01_01907</name>
</gene>
<name>A0ABP9WI02_9MICO</name>
<proteinExistence type="predicted"/>
<dbReference type="Proteomes" id="UP001426770">
    <property type="component" value="Unassembled WGS sequence"/>
</dbReference>
<keyword evidence="2" id="KW-1185">Reference proteome</keyword>
<organism evidence="1 2">
    <name type="scientific">Demequina sediminis</name>
    <dbReference type="NCBI Taxonomy" id="1930058"/>
    <lineage>
        <taxon>Bacteria</taxon>
        <taxon>Bacillati</taxon>
        <taxon>Actinomycetota</taxon>
        <taxon>Actinomycetes</taxon>
        <taxon>Micrococcales</taxon>
        <taxon>Demequinaceae</taxon>
        <taxon>Demequina</taxon>
    </lineage>
</organism>
<evidence type="ECO:0000313" key="2">
    <source>
        <dbReference type="Proteomes" id="UP001426770"/>
    </source>
</evidence>
<sequence>MPRPLDVSVEREGLVPAPAKDVWEALTRPERRAQIFTMVTEARTEAGEPGEVGHVLVQTESDVGAEPVEVRLTTVEVDPFKRLVQERTGPDGSFTSTTELEETPDGTRVRRVFHVYHPHPSLAERAMRRGIATFFTLGGTVRLKADIADLTRHFNEDLRTRGR</sequence>
<comment type="caution">
    <text evidence="1">The sequence shown here is derived from an EMBL/GenBank/DDBJ whole genome shotgun (WGS) entry which is preliminary data.</text>
</comment>
<dbReference type="Pfam" id="PF10604">
    <property type="entry name" value="Polyketide_cyc2"/>
    <property type="match status" value="1"/>
</dbReference>
<dbReference type="InterPro" id="IPR023393">
    <property type="entry name" value="START-like_dom_sf"/>
</dbReference>
<dbReference type="RefSeq" id="WP_286216621.1">
    <property type="nucleotide sequence ID" value="NZ_AP027736.1"/>
</dbReference>
<evidence type="ECO:0008006" key="3">
    <source>
        <dbReference type="Google" id="ProtNLM"/>
    </source>
</evidence>